<feature type="non-terminal residue" evidence="1">
    <location>
        <position position="1"/>
    </location>
</feature>
<gene>
    <name evidence="1" type="ORF">MNBD_PLANCTO03-1220</name>
</gene>
<dbReference type="AlphaFoldDB" id="A0A3B1E0D8"/>
<organism evidence="1">
    <name type="scientific">hydrothermal vent metagenome</name>
    <dbReference type="NCBI Taxonomy" id="652676"/>
    <lineage>
        <taxon>unclassified sequences</taxon>
        <taxon>metagenomes</taxon>
        <taxon>ecological metagenomes</taxon>
    </lineage>
</organism>
<sequence length="192" mass="21651">HHKVNQGRDMDLILERLIRNNGWVMQRYAPGSLRRDMLREQRRRYRQIAEKEHALAGYARGLLELRRTIRNQPRTPLLRHAWDRFTGLAHARAAINLAWRKKPFASVALVEPGKNAWAVERALAETCHEAGIPRTTPDTAEAIVIGTLSPGPMLDALNRWTAQGHRVITPQGGALSPRVSLLAQDFDATHAA</sequence>
<reference evidence="1" key="1">
    <citation type="submission" date="2018-06" db="EMBL/GenBank/DDBJ databases">
        <authorList>
            <person name="Zhirakovskaya E."/>
        </authorList>
    </citation>
    <scope>NUCLEOTIDE SEQUENCE</scope>
</reference>
<protein>
    <submittedName>
        <fullName evidence="1">Uncharacterized protein</fullName>
    </submittedName>
</protein>
<dbReference type="EMBL" id="UOGK01000670">
    <property type="protein sequence ID" value="VAX42278.1"/>
    <property type="molecule type" value="Genomic_DNA"/>
</dbReference>
<name>A0A3B1E0D8_9ZZZZ</name>
<evidence type="ECO:0000313" key="1">
    <source>
        <dbReference type="EMBL" id="VAX42278.1"/>
    </source>
</evidence>
<accession>A0A3B1E0D8</accession>
<proteinExistence type="predicted"/>